<dbReference type="Proteomes" id="UP001157502">
    <property type="component" value="Chromosome 9"/>
</dbReference>
<sequence>MDKSQIGEAEALEPHFHVETSALLLNIPPNKTLLRRHLATHFHLLVGSEAQRRKQQWLENPDNTLLTTTVKVKPSRLSFGGFGTMRKKRLEDSEEYVPCGCRDAQE</sequence>
<accession>A0ACC2GT94</accession>
<keyword evidence="2" id="KW-1185">Reference proteome</keyword>
<protein>
    <submittedName>
        <fullName evidence="1">Uncharacterized protein</fullName>
    </submittedName>
</protein>
<proteinExistence type="predicted"/>
<dbReference type="EMBL" id="CM055736">
    <property type="protein sequence ID" value="KAJ8006973.1"/>
    <property type="molecule type" value="Genomic_DNA"/>
</dbReference>
<name>A0ACC2GT94_DALPE</name>
<evidence type="ECO:0000313" key="2">
    <source>
        <dbReference type="Proteomes" id="UP001157502"/>
    </source>
</evidence>
<reference evidence="1" key="1">
    <citation type="submission" date="2021-05" db="EMBL/GenBank/DDBJ databases">
        <authorList>
            <person name="Pan Q."/>
            <person name="Jouanno E."/>
            <person name="Zahm M."/>
            <person name="Klopp C."/>
            <person name="Cabau C."/>
            <person name="Louis A."/>
            <person name="Berthelot C."/>
            <person name="Parey E."/>
            <person name="Roest Crollius H."/>
            <person name="Montfort J."/>
            <person name="Robinson-Rechavi M."/>
            <person name="Bouchez O."/>
            <person name="Lampietro C."/>
            <person name="Lopez Roques C."/>
            <person name="Donnadieu C."/>
            <person name="Postlethwait J."/>
            <person name="Bobe J."/>
            <person name="Dillon D."/>
            <person name="Chandos A."/>
            <person name="von Hippel F."/>
            <person name="Guiguen Y."/>
        </authorList>
    </citation>
    <scope>NUCLEOTIDE SEQUENCE</scope>
    <source>
        <strain evidence="1">YG-Jan2019</strain>
    </source>
</reference>
<comment type="caution">
    <text evidence="1">The sequence shown here is derived from an EMBL/GenBank/DDBJ whole genome shotgun (WGS) entry which is preliminary data.</text>
</comment>
<organism evidence="1 2">
    <name type="scientific">Dallia pectoralis</name>
    <name type="common">Alaska blackfish</name>
    <dbReference type="NCBI Taxonomy" id="75939"/>
    <lineage>
        <taxon>Eukaryota</taxon>
        <taxon>Metazoa</taxon>
        <taxon>Chordata</taxon>
        <taxon>Craniata</taxon>
        <taxon>Vertebrata</taxon>
        <taxon>Euteleostomi</taxon>
        <taxon>Actinopterygii</taxon>
        <taxon>Neopterygii</taxon>
        <taxon>Teleostei</taxon>
        <taxon>Protacanthopterygii</taxon>
        <taxon>Esociformes</taxon>
        <taxon>Umbridae</taxon>
        <taxon>Dallia</taxon>
    </lineage>
</organism>
<evidence type="ECO:0000313" key="1">
    <source>
        <dbReference type="EMBL" id="KAJ8006973.1"/>
    </source>
</evidence>
<gene>
    <name evidence="1" type="ORF">DPEC_G00112750</name>
</gene>